<evidence type="ECO:0000256" key="2">
    <source>
        <dbReference type="ARBA" id="ARBA00010692"/>
    </source>
</evidence>
<keyword evidence="6 9" id="KW-1133">Transmembrane helix</keyword>
<dbReference type="Pfam" id="PF02632">
    <property type="entry name" value="BioY"/>
    <property type="match status" value="1"/>
</dbReference>
<keyword evidence="4 8" id="KW-1003">Cell membrane</keyword>
<feature type="transmembrane region" description="Helical" evidence="9">
    <location>
        <begin position="117"/>
        <end position="141"/>
    </location>
</feature>
<dbReference type="GO" id="GO:0015225">
    <property type="term" value="F:biotin transmembrane transporter activity"/>
    <property type="evidence" value="ECO:0007669"/>
    <property type="project" value="UniProtKB-UniRule"/>
</dbReference>
<evidence type="ECO:0000256" key="3">
    <source>
        <dbReference type="ARBA" id="ARBA00022448"/>
    </source>
</evidence>
<sequence length="184" mass="18597">MPSRPGLPAADIARTVVFAAFIAVLGLFPGIYIGGSGVPIVVQNVGPLLAGGILGARRGTAAVVLFLALTAIGLPLLSGGRGGVGAFLGPSGGFLFGWIVSALVVGLLVARVERPRLVLLLPACLAGLLADYAVGVPWLAAYNGDLRAAAVQSLVFVPGDLAKVVIASLIVVVVRRGMTVNRAR</sequence>
<evidence type="ECO:0000256" key="7">
    <source>
        <dbReference type="ARBA" id="ARBA00023136"/>
    </source>
</evidence>
<dbReference type="AlphaFoldDB" id="A0A9W6QY78"/>
<feature type="transmembrane region" description="Helical" evidence="9">
    <location>
        <begin position="153"/>
        <end position="174"/>
    </location>
</feature>
<evidence type="ECO:0000256" key="1">
    <source>
        <dbReference type="ARBA" id="ARBA00004651"/>
    </source>
</evidence>
<evidence type="ECO:0000256" key="5">
    <source>
        <dbReference type="ARBA" id="ARBA00022692"/>
    </source>
</evidence>
<comment type="subcellular location">
    <subcellularLocation>
        <location evidence="1 8">Cell membrane</location>
        <topology evidence="1 8">Multi-pass membrane protein</topology>
    </subcellularLocation>
</comment>
<name>A0A9W6QY78_9PSEU</name>
<organism evidence="10 11">
    <name type="scientific">Amycolatopsis taiwanensis</name>
    <dbReference type="NCBI Taxonomy" id="342230"/>
    <lineage>
        <taxon>Bacteria</taxon>
        <taxon>Bacillati</taxon>
        <taxon>Actinomycetota</taxon>
        <taxon>Actinomycetes</taxon>
        <taxon>Pseudonocardiales</taxon>
        <taxon>Pseudonocardiaceae</taxon>
        <taxon>Amycolatopsis</taxon>
    </lineage>
</organism>
<dbReference type="GO" id="GO:0005886">
    <property type="term" value="C:plasma membrane"/>
    <property type="evidence" value="ECO:0007669"/>
    <property type="project" value="UniProtKB-SubCell"/>
</dbReference>
<feature type="transmembrane region" description="Helical" evidence="9">
    <location>
        <begin position="63"/>
        <end position="80"/>
    </location>
</feature>
<keyword evidence="7 8" id="KW-0472">Membrane</keyword>
<feature type="transmembrane region" description="Helical" evidence="9">
    <location>
        <begin position="12"/>
        <end position="32"/>
    </location>
</feature>
<accession>A0A9W6QY78</accession>
<dbReference type="Gene3D" id="1.10.1760.20">
    <property type="match status" value="1"/>
</dbReference>
<feature type="transmembrane region" description="Helical" evidence="9">
    <location>
        <begin position="92"/>
        <end position="110"/>
    </location>
</feature>
<evidence type="ECO:0000256" key="6">
    <source>
        <dbReference type="ARBA" id="ARBA00022989"/>
    </source>
</evidence>
<evidence type="ECO:0000256" key="4">
    <source>
        <dbReference type="ARBA" id="ARBA00022475"/>
    </source>
</evidence>
<keyword evidence="3 8" id="KW-0813">Transport</keyword>
<proteinExistence type="inferred from homology"/>
<comment type="caution">
    <text evidence="10">The sequence shown here is derived from an EMBL/GenBank/DDBJ whole genome shotgun (WGS) entry which is preliminary data.</text>
</comment>
<keyword evidence="5 9" id="KW-0812">Transmembrane</keyword>
<dbReference type="Proteomes" id="UP001165136">
    <property type="component" value="Unassembled WGS sequence"/>
</dbReference>
<reference evidence="10" key="1">
    <citation type="submission" date="2023-03" db="EMBL/GenBank/DDBJ databases">
        <title>Amycolatopsis taiwanensis NBRC 103393.</title>
        <authorList>
            <person name="Ichikawa N."/>
            <person name="Sato H."/>
            <person name="Tonouchi N."/>
        </authorList>
    </citation>
    <scope>NUCLEOTIDE SEQUENCE</scope>
    <source>
        <strain evidence="10">NBRC 103393</strain>
    </source>
</reference>
<dbReference type="PANTHER" id="PTHR34295">
    <property type="entry name" value="BIOTIN TRANSPORTER BIOY"/>
    <property type="match status" value="1"/>
</dbReference>
<dbReference type="EMBL" id="BSTI01000002">
    <property type="protein sequence ID" value="GLY64708.1"/>
    <property type="molecule type" value="Genomic_DNA"/>
</dbReference>
<comment type="similarity">
    <text evidence="2 8">Belongs to the BioY family.</text>
</comment>
<gene>
    <name evidence="10" type="primary">bioY</name>
    <name evidence="10" type="ORF">Atai01_13270</name>
</gene>
<evidence type="ECO:0000313" key="11">
    <source>
        <dbReference type="Proteomes" id="UP001165136"/>
    </source>
</evidence>
<dbReference type="InterPro" id="IPR003784">
    <property type="entry name" value="BioY"/>
</dbReference>
<dbReference type="RefSeq" id="WP_027942688.1">
    <property type="nucleotide sequence ID" value="NZ_BSTI01000002.1"/>
</dbReference>
<dbReference type="PIRSF" id="PIRSF016661">
    <property type="entry name" value="BioY"/>
    <property type="match status" value="1"/>
</dbReference>
<dbReference type="PANTHER" id="PTHR34295:SF4">
    <property type="entry name" value="BIOTIN TRANSPORTER BIOY-RELATED"/>
    <property type="match status" value="1"/>
</dbReference>
<evidence type="ECO:0000256" key="9">
    <source>
        <dbReference type="SAM" id="Phobius"/>
    </source>
</evidence>
<protein>
    <recommendedName>
        <fullName evidence="8">Biotin transporter</fullName>
    </recommendedName>
</protein>
<evidence type="ECO:0000256" key="8">
    <source>
        <dbReference type="PIRNR" id="PIRNR016661"/>
    </source>
</evidence>
<keyword evidence="11" id="KW-1185">Reference proteome</keyword>
<evidence type="ECO:0000313" key="10">
    <source>
        <dbReference type="EMBL" id="GLY64708.1"/>
    </source>
</evidence>